<dbReference type="SUPFAM" id="SSF56935">
    <property type="entry name" value="Porins"/>
    <property type="match status" value="1"/>
</dbReference>
<reference evidence="1" key="1">
    <citation type="journal article" date="2013" name="Environ. Microbiol.">
        <title>Microbiota from the distal guts of lean and obese adolescents exhibit partial functional redundancy besides clear differences in community structure.</title>
        <authorList>
            <person name="Ferrer M."/>
            <person name="Ruiz A."/>
            <person name="Lanza F."/>
            <person name="Haange S.B."/>
            <person name="Oberbach A."/>
            <person name="Till H."/>
            <person name="Bargiela R."/>
            <person name="Campoy C."/>
            <person name="Segura M.T."/>
            <person name="Richter M."/>
            <person name="von Bergen M."/>
            <person name="Seifert J."/>
            <person name="Suarez A."/>
        </authorList>
    </citation>
    <scope>NUCLEOTIDE SEQUENCE</scope>
</reference>
<evidence type="ECO:0008006" key="2">
    <source>
        <dbReference type="Google" id="ProtNLM"/>
    </source>
</evidence>
<gene>
    <name evidence="1" type="ORF">LEA_15661</name>
</gene>
<dbReference type="AlphaFoldDB" id="K1SBL8"/>
<sequence>MKKIFLLIACIAAASGARAEGYQVNNFSARQAGMANVGTAMKLGSESIYFNPAAAVFQDSKFDISVGATGILSSVWASELPSLENGYRSSLTEKSDNK</sequence>
<evidence type="ECO:0000313" key="1">
    <source>
        <dbReference type="EMBL" id="EKC54843.1"/>
    </source>
</evidence>
<proteinExistence type="predicted"/>
<accession>K1SBL8</accession>
<feature type="non-terminal residue" evidence="1">
    <location>
        <position position="98"/>
    </location>
</feature>
<protein>
    <recommendedName>
        <fullName evidence="2">Aromatic hydrocarbon degradation protein</fullName>
    </recommendedName>
</protein>
<dbReference type="Gene3D" id="2.40.160.60">
    <property type="entry name" value="Outer membrane protein transport protein (OMPP1/FadL/TodX)"/>
    <property type="match status" value="1"/>
</dbReference>
<organism evidence="1">
    <name type="scientific">human gut metagenome</name>
    <dbReference type="NCBI Taxonomy" id="408170"/>
    <lineage>
        <taxon>unclassified sequences</taxon>
        <taxon>metagenomes</taxon>
        <taxon>organismal metagenomes</taxon>
    </lineage>
</organism>
<comment type="caution">
    <text evidence="1">The sequence shown here is derived from an EMBL/GenBank/DDBJ whole genome shotgun (WGS) entry which is preliminary data.</text>
</comment>
<dbReference type="EMBL" id="AJWY01010691">
    <property type="protein sequence ID" value="EKC54843.1"/>
    <property type="molecule type" value="Genomic_DNA"/>
</dbReference>
<name>K1SBL8_9ZZZZ</name>